<feature type="compositionally biased region" description="Pro residues" evidence="1">
    <location>
        <begin position="265"/>
        <end position="277"/>
    </location>
</feature>
<dbReference type="PROSITE" id="PS50004">
    <property type="entry name" value="C2"/>
    <property type="match status" value="1"/>
</dbReference>
<dbReference type="Proteomes" id="UP001448207">
    <property type="component" value="Unassembled WGS sequence"/>
</dbReference>
<dbReference type="SMART" id="SM00239">
    <property type="entry name" value="C2"/>
    <property type="match status" value="1"/>
</dbReference>
<dbReference type="PANTHER" id="PTHR47052">
    <property type="entry name" value="CONSERVED SERINE PROLINE-RICH PROTEIN (AFU_ORTHOLOGUE AFUA_2G01790)"/>
    <property type="match status" value="1"/>
</dbReference>
<dbReference type="CDD" id="cd08681">
    <property type="entry name" value="C2_fungal_Inn1p-like"/>
    <property type="match status" value="1"/>
</dbReference>
<dbReference type="InterPro" id="IPR037791">
    <property type="entry name" value="C2_fungal_Inn1"/>
</dbReference>
<evidence type="ECO:0000256" key="1">
    <source>
        <dbReference type="SAM" id="MobiDB-lite"/>
    </source>
</evidence>
<feature type="compositionally biased region" description="Polar residues" evidence="1">
    <location>
        <begin position="141"/>
        <end position="157"/>
    </location>
</feature>
<dbReference type="EMBL" id="JBCLYO010000016">
    <property type="protein sequence ID" value="KAL0082017.1"/>
    <property type="molecule type" value="Genomic_DNA"/>
</dbReference>
<accession>A0ABR3ATF4</accession>
<protein>
    <recommendedName>
        <fullName evidence="2">C2 domain-containing protein</fullName>
    </recommendedName>
</protein>
<organism evidence="3 4">
    <name type="scientific">Phycomyces blakesleeanus</name>
    <dbReference type="NCBI Taxonomy" id="4837"/>
    <lineage>
        <taxon>Eukaryota</taxon>
        <taxon>Fungi</taxon>
        <taxon>Fungi incertae sedis</taxon>
        <taxon>Mucoromycota</taxon>
        <taxon>Mucoromycotina</taxon>
        <taxon>Mucoromycetes</taxon>
        <taxon>Mucorales</taxon>
        <taxon>Phycomycetaceae</taxon>
        <taxon>Phycomyces</taxon>
    </lineage>
</organism>
<feature type="compositionally biased region" description="Low complexity" evidence="1">
    <location>
        <begin position="336"/>
        <end position="361"/>
    </location>
</feature>
<dbReference type="Pfam" id="PF00168">
    <property type="entry name" value="C2"/>
    <property type="match status" value="1"/>
</dbReference>
<proteinExistence type="predicted"/>
<keyword evidence="4" id="KW-1185">Reference proteome</keyword>
<evidence type="ECO:0000313" key="3">
    <source>
        <dbReference type="EMBL" id="KAL0082017.1"/>
    </source>
</evidence>
<feature type="region of interest" description="Disordered" evidence="1">
    <location>
        <begin position="129"/>
        <end position="444"/>
    </location>
</feature>
<feature type="domain" description="C2" evidence="2">
    <location>
        <begin position="1"/>
        <end position="106"/>
    </location>
</feature>
<dbReference type="InterPro" id="IPR000008">
    <property type="entry name" value="C2_dom"/>
</dbReference>
<evidence type="ECO:0000259" key="2">
    <source>
        <dbReference type="PROSITE" id="PS50004"/>
    </source>
</evidence>
<feature type="compositionally biased region" description="Basic residues" evidence="1">
    <location>
        <begin position="130"/>
        <end position="140"/>
    </location>
</feature>
<dbReference type="Gene3D" id="2.60.40.150">
    <property type="entry name" value="C2 domain"/>
    <property type="match status" value="1"/>
</dbReference>
<name>A0ABR3ATF4_PHYBL</name>
<feature type="compositionally biased region" description="Polar residues" evidence="1">
    <location>
        <begin position="226"/>
        <end position="236"/>
    </location>
</feature>
<feature type="compositionally biased region" description="Low complexity" evidence="1">
    <location>
        <begin position="203"/>
        <end position="225"/>
    </location>
</feature>
<dbReference type="SUPFAM" id="SSF49562">
    <property type="entry name" value="C2 domain (Calcium/lipid-binding domain, CaLB)"/>
    <property type="match status" value="1"/>
</dbReference>
<feature type="compositionally biased region" description="Polar residues" evidence="1">
    <location>
        <begin position="174"/>
        <end position="201"/>
    </location>
</feature>
<reference evidence="3 4" key="1">
    <citation type="submission" date="2024-04" db="EMBL/GenBank/DDBJ databases">
        <title>Symmetric and asymmetric DNA N6-adenine methylation regulates different biological responses in Mucorales.</title>
        <authorList>
            <consortium name="Lawrence Berkeley National Laboratory"/>
            <person name="Lax C."/>
            <person name="Mondo S.J."/>
            <person name="Osorio-Concepcion M."/>
            <person name="Muszewska A."/>
            <person name="Corrochano-Luque M."/>
            <person name="Gutierrez G."/>
            <person name="Riley R."/>
            <person name="Lipzen A."/>
            <person name="Guo J."/>
            <person name="Hundley H."/>
            <person name="Amirebrahimi M."/>
            <person name="Ng V."/>
            <person name="Lorenzo-Gutierrez D."/>
            <person name="Binder U."/>
            <person name="Yang J."/>
            <person name="Song Y."/>
            <person name="Canovas D."/>
            <person name="Navarro E."/>
            <person name="Freitag M."/>
            <person name="Gabaldon T."/>
            <person name="Grigoriev I.V."/>
            <person name="Corrochano L.M."/>
            <person name="Nicolas F.E."/>
            <person name="Garre V."/>
        </authorList>
    </citation>
    <scope>NUCLEOTIDE SEQUENCE [LARGE SCALE GENOMIC DNA]</scope>
    <source>
        <strain evidence="3 4">L51</strain>
    </source>
</reference>
<dbReference type="InterPro" id="IPR035892">
    <property type="entry name" value="C2_domain_sf"/>
</dbReference>
<feature type="compositionally biased region" description="Polar residues" evidence="1">
    <location>
        <begin position="305"/>
        <end position="325"/>
    </location>
</feature>
<dbReference type="PANTHER" id="PTHR47052:SF3">
    <property type="entry name" value="INGRESSION PROTEIN 1"/>
    <property type="match status" value="1"/>
</dbReference>
<comment type="caution">
    <text evidence="3">The sequence shown here is derived from an EMBL/GenBank/DDBJ whole genome shotgun (WGS) entry which is preliminary data.</text>
</comment>
<gene>
    <name evidence="3" type="ORF">J3Q64DRAFT_1754563</name>
</gene>
<feature type="compositionally biased region" description="Polar residues" evidence="1">
    <location>
        <begin position="405"/>
        <end position="418"/>
    </location>
</feature>
<dbReference type="InterPro" id="IPR052981">
    <property type="entry name" value="Ingression_C2_domain"/>
</dbReference>
<sequence>MTQPTVIGELAVVALKAKNLPNREVVGKQDPFCVFRLGEVAKKTKTSYRGGQHPVWDDQVNIPVAANKTKMRVQLFDDDSKREDLISEGEVDLTNVLAGGEQDDWFPLTYKGRAAGEIYLELTFYAAHPPPRRQPTRHVQHASSYAHQPQQGSVYQHSPQVASPYPPPPQSQPTGYQPATDTGYRPSSMSSYPPQNQQGGSIYQPQSQYPSRPQSQQYTGGQSYSKPSTDPSQQPSLFGIPGVGPTPYVPKPPVQQQEPLATSHMPPPISPPSPPSATPQFTPYSRPQSMIRPEAGNLGYDSPTPLLSSPYRPTSNGPVPQQSSYGAPGYPPVPSFPQQAPQQQPQQQQSYQAPAHTYPNNSPYPPVSSPYAPSQMGFPEPQRVSGVFAPQHGSPGQPFAAHQGSFAQPNHTPSSGYPPQSAYPPTSFPQPGYPPHQQSNYPPF</sequence>
<evidence type="ECO:0000313" key="4">
    <source>
        <dbReference type="Proteomes" id="UP001448207"/>
    </source>
</evidence>